<dbReference type="EMBL" id="SPHZ02000006">
    <property type="protein sequence ID" value="KAF0911449.1"/>
    <property type="molecule type" value="Genomic_DNA"/>
</dbReference>
<dbReference type="GO" id="GO:0046983">
    <property type="term" value="F:protein dimerization activity"/>
    <property type="evidence" value="ECO:0007669"/>
    <property type="project" value="InterPro"/>
</dbReference>
<evidence type="ECO:0000313" key="9">
    <source>
        <dbReference type="Proteomes" id="UP000479710"/>
    </source>
</evidence>
<evidence type="ECO:0000256" key="4">
    <source>
        <dbReference type="ARBA" id="ARBA00023163"/>
    </source>
</evidence>
<dbReference type="CDD" id="cd11393">
    <property type="entry name" value="bHLH_AtbHLH_like"/>
    <property type="match status" value="1"/>
</dbReference>
<dbReference type="PANTHER" id="PTHR16223:SF268">
    <property type="entry name" value="SPERMATOGENESIS- AND OOGENESIS-SPECIFIC BASIC HELIX-LOOP-HELIX-CONTAINING PROTEIN 2"/>
    <property type="match status" value="1"/>
</dbReference>
<evidence type="ECO:0000256" key="3">
    <source>
        <dbReference type="ARBA" id="ARBA00023015"/>
    </source>
</evidence>
<proteinExistence type="inferred from homology"/>
<dbReference type="Proteomes" id="UP000479710">
    <property type="component" value="Unassembled WGS sequence"/>
</dbReference>
<dbReference type="InterPro" id="IPR045843">
    <property type="entry name" value="IND-like"/>
</dbReference>
<keyword evidence="4" id="KW-0804">Transcription</keyword>
<dbReference type="InterPro" id="IPR045239">
    <property type="entry name" value="bHLH95_bHLH"/>
</dbReference>
<dbReference type="SMART" id="SM00353">
    <property type="entry name" value="HLH"/>
    <property type="match status" value="1"/>
</dbReference>
<feature type="region of interest" description="Disordered" evidence="6">
    <location>
        <begin position="381"/>
        <end position="408"/>
    </location>
</feature>
<dbReference type="PROSITE" id="PS50888">
    <property type="entry name" value="BHLH"/>
    <property type="match status" value="1"/>
</dbReference>
<keyword evidence="3" id="KW-0805">Transcription regulation</keyword>
<evidence type="ECO:0000256" key="2">
    <source>
        <dbReference type="ARBA" id="ARBA00005510"/>
    </source>
</evidence>
<dbReference type="GO" id="GO:0000978">
    <property type="term" value="F:RNA polymerase II cis-regulatory region sequence-specific DNA binding"/>
    <property type="evidence" value="ECO:0007669"/>
    <property type="project" value="TreeGrafter"/>
</dbReference>
<evidence type="ECO:0000256" key="1">
    <source>
        <dbReference type="ARBA" id="ARBA00004123"/>
    </source>
</evidence>
<feature type="domain" description="BHLH" evidence="7">
    <location>
        <begin position="190"/>
        <end position="239"/>
    </location>
</feature>
<keyword evidence="9" id="KW-1185">Reference proteome</keyword>
<organism evidence="8 9">
    <name type="scientific">Oryza meyeriana var. granulata</name>
    <dbReference type="NCBI Taxonomy" id="110450"/>
    <lineage>
        <taxon>Eukaryota</taxon>
        <taxon>Viridiplantae</taxon>
        <taxon>Streptophyta</taxon>
        <taxon>Embryophyta</taxon>
        <taxon>Tracheophyta</taxon>
        <taxon>Spermatophyta</taxon>
        <taxon>Magnoliopsida</taxon>
        <taxon>Liliopsida</taxon>
        <taxon>Poales</taxon>
        <taxon>Poaceae</taxon>
        <taxon>BOP clade</taxon>
        <taxon>Oryzoideae</taxon>
        <taxon>Oryzeae</taxon>
        <taxon>Oryzinae</taxon>
        <taxon>Oryza</taxon>
        <taxon>Oryza meyeriana</taxon>
    </lineage>
</organism>
<evidence type="ECO:0000256" key="6">
    <source>
        <dbReference type="SAM" id="MobiDB-lite"/>
    </source>
</evidence>
<comment type="similarity">
    <text evidence="2">Belongs to the bHLH protein family.</text>
</comment>
<dbReference type="InterPro" id="IPR036638">
    <property type="entry name" value="HLH_DNA-bd_sf"/>
</dbReference>
<evidence type="ECO:0000256" key="5">
    <source>
        <dbReference type="ARBA" id="ARBA00023242"/>
    </source>
</evidence>
<reference evidence="8 9" key="1">
    <citation type="submission" date="2019-11" db="EMBL/GenBank/DDBJ databases">
        <title>Whole genome sequence of Oryza granulata.</title>
        <authorList>
            <person name="Li W."/>
        </authorList>
    </citation>
    <scope>NUCLEOTIDE SEQUENCE [LARGE SCALE GENOMIC DNA]</scope>
    <source>
        <strain evidence="9">cv. Menghai</strain>
        <tissue evidence="8">Leaf</tissue>
    </source>
</reference>
<name>A0A6G1DGB6_9ORYZ</name>
<protein>
    <recommendedName>
        <fullName evidence="7">BHLH domain-containing protein</fullName>
    </recommendedName>
</protein>
<dbReference type="InterPro" id="IPR011598">
    <property type="entry name" value="bHLH_dom"/>
</dbReference>
<comment type="caution">
    <text evidence="8">The sequence shown here is derived from an EMBL/GenBank/DDBJ whole genome shotgun (WGS) entry which is preliminary data.</text>
</comment>
<dbReference type="AlphaFoldDB" id="A0A6G1DGB6"/>
<comment type="subcellular location">
    <subcellularLocation>
        <location evidence="1">Nucleus</location>
    </subcellularLocation>
</comment>
<gene>
    <name evidence="8" type="ORF">E2562_008322</name>
</gene>
<dbReference type="OrthoDB" id="2020857at2759"/>
<dbReference type="PANTHER" id="PTHR16223">
    <property type="entry name" value="TRANSCRIPTION FACTOR BHLH83-RELATED"/>
    <property type="match status" value="1"/>
</dbReference>
<dbReference type="GO" id="GO:0005634">
    <property type="term" value="C:nucleus"/>
    <property type="evidence" value="ECO:0007669"/>
    <property type="project" value="UniProtKB-SubCell"/>
</dbReference>
<evidence type="ECO:0000259" key="7">
    <source>
        <dbReference type="PROSITE" id="PS50888"/>
    </source>
</evidence>
<keyword evidence="5" id="KW-0539">Nucleus</keyword>
<dbReference type="SUPFAM" id="SSF47459">
    <property type="entry name" value="HLH, helix-loop-helix DNA-binding domain"/>
    <property type="match status" value="1"/>
</dbReference>
<evidence type="ECO:0000313" key="8">
    <source>
        <dbReference type="EMBL" id="KAF0911449.1"/>
    </source>
</evidence>
<dbReference type="GO" id="GO:0000981">
    <property type="term" value="F:DNA-binding transcription factor activity, RNA polymerase II-specific"/>
    <property type="evidence" value="ECO:0007669"/>
    <property type="project" value="TreeGrafter"/>
</dbReference>
<sequence length="408" mass="41260">MQPTTREMQAMAAAAAAGAAAISLDDIRNGHAGAAANAAAAGVHDDFLDQMLSSLPPSAWPDLAAAKAAEDDAEGMQQQQQFGGPYDESAMLASRLRQHQISGGGGGGGAAAVKQMMMQQLADLRQGHHMMLQGMGRSPAGGGGDGLLLPLTLGSGGSGGDVQALLKAAAANSAGGDAGVYGGFAGSLQQQQQHFQTHPQLRRERIAERMKALQELVPNANKTDKASMLDEIIDYVKFLQLQVKASTVLSMSRLGGAAAVAPLVADMSSEGRGGAPAAAGSDSMTVTEQQVAKLMEEDMGTAMQYLQGKGLCLMPISLASAISSATCHLRPPVAAAAQHIPSGLVAAHHQMNAAAAAMRHLPVLNADGSVPASPSMSVLTAQSAMANGGGGADGDGSQPKDATSVSKP</sequence>
<dbReference type="Pfam" id="PF00010">
    <property type="entry name" value="HLH"/>
    <property type="match status" value="1"/>
</dbReference>
<accession>A0A6G1DGB6</accession>
<dbReference type="Gene3D" id="4.10.280.10">
    <property type="entry name" value="Helix-loop-helix DNA-binding domain"/>
    <property type="match status" value="1"/>
</dbReference>